<dbReference type="InterPro" id="IPR005467">
    <property type="entry name" value="His_kinase_dom"/>
</dbReference>
<dbReference type="EMBL" id="QHHQ01000002">
    <property type="protein sequence ID" value="RAI02239.1"/>
    <property type="molecule type" value="Genomic_DNA"/>
</dbReference>
<dbReference type="InterPro" id="IPR036890">
    <property type="entry name" value="HATPase_C_sf"/>
</dbReference>
<dbReference type="CDD" id="cd00075">
    <property type="entry name" value="HATPase"/>
    <property type="match status" value="1"/>
</dbReference>
<feature type="modified residue" description="4-aspartylphosphate" evidence="6">
    <location>
        <position position="90"/>
    </location>
</feature>
<dbReference type="InterPro" id="IPR004358">
    <property type="entry name" value="Sig_transdc_His_kin-like_C"/>
</dbReference>
<dbReference type="Pfam" id="PF00512">
    <property type="entry name" value="HisKA"/>
    <property type="match status" value="1"/>
</dbReference>
<dbReference type="InterPro" id="IPR001789">
    <property type="entry name" value="Sig_transdc_resp-reg_receiver"/>
</dbReference>
<dbReference type="GO" id="GO:0007234">
    <property type="term" value="P:osmosensory signaling via phosphorelay pathway"/>
    <property type="evidence" value="ECO:0007669"/>
    <property type="project" value="TreeGrafter"/>
</dbReference>
<dbReference type="EC" id="2.7.13.3" evidence="2"/>
<evidence type="ECO:0000256" key="1">
    <source>
        <dbReference type="ARBA" id="ARBA00000085"/>
    </source>
</evidence>
<dbReference type="Gene3D" id="3.40.50.2300">
    <property type="match status" value="1"/>
</dbReference>
<protein>
    <recommendedName>
        <fullName evidence="2">histidine kinase</fullName>
        <ecNumber evidence="2">2.7.13.3</ecNumber>
    </recommendedName>
</protein>
<evidence type="ECO:0000256" key="2">
    <source>
        <dbReference type="ARBA" id="ARBA00012438"/>
    </source>
</evidence>
<dbReference type="Gene3D" id="3.30.565.10">
    <property type="entry name" value="Histidine kinase-like ATPase, C-terminal domain"/>
    <property type="match status" value="1"/>
</dbReference>
<comment type="catalytic activity">
    <reaction evidence="1">
        <text>ATP + protein L-histidine = ADP + protein N-phospho-L-histidine.</text>
        <dbReference type="EC" id="2.7.13.3"/>
    </reaction>
</comment>
<dbReference type="InterPro" id="IPR036097">
    <property type="entry name" value="HisK_dim/P_sf"/>
</dbReference>
<dbReference type="InterPro" id="IPR021800">
    <property type="entry name" value="DUF3369"/>
</dbReference>
<dbReference type="GO" id="GO:0030295">
    <property type="term" value="F:protein kinase activator activity"/>
    <property type="evidence" value="ECO:0007669"/>
    <property type="project" value="TreeGrafter"/>
</dbReference>
<dbReference type="PANTHER" id="PTHR42878:SF15">
    <property type="entry name" value="BACTERIOPHYTOCHROME"/>
    <property type="match status" value="1"/>
</dbReference>
<keyword evidence="10" id="KW-1185">Reference proteome</keyword>
<accession>A0A8B2NUQ6</accession>
<dbReference type="SUPFAM" id="SSF52172">
    <property type="entry name" value="CheY-like"/>
    <property type="match status" value="1"/>
</dbReference>
<comment type="caution">
    <text evidence="9">The sequence shown here is derived from an EMBL/GenBank/DDBJ whole genome shotgun (WGS) entry which is preliminary data.</text>
</comment>
<name>A0A8B2NUQ6_9HYPH</name>
<dbReference type="CDD" id="cd00082">
    <property type="entry name" value="HisKA"/>
    <property type="match status" value="1"/>
</dbReference>
<evidence type="ECO:0000256" key="5">
    <source>
        <dbReference type="ARBA" id="ARBA00022777"/>
    </source>
</evidence>
<dbReference type="Pfam" id="PF02518">
    <property type="entry name" value="HATPase_c"/>
    <property type="match status" value="1"/>
</dbReference>
<dbReference type="InterPro" id="IPR003661">
    <property type="entry name" value="HisK_dim/P_dom"/>
</dbReference>
<evidence type="ECO:0000256" key="4">
    <source>
        <dbReference type="ARBA" id="ARBA00022679"/>
    </source>
</evidence>
<dbReference type="FunFam" id="3.30.565.10:FF:000006">
    <property type="entry name" value="Sensor histidine kinase WalK"/>
    <property type="match status" value="1"/>
</dbReference>
<dbReference type="GO" id="GO:0000155">
    <property type="term" value="F:phosphorelay sensor kinase activity"/>
    <property type="evidence" value="ECO:0007669"/>
    <property type="project" value="InterPro"/>
</dbReference>
<feature type="domain" description="Response regulatory" evidence="8">
    <location>
        <begin position="35"/>
        <end position="159"/>
    </location>
</feature>
<sequence length="587" mass="63462">MLGSVEPSPVDADDQFISIIDNPPEDVQAGTPPWKVAIIDDDSAVHDGTRFALQNFRLNGRGLEFHSAASAAAGRDLLRDQPDVAVILLDVVMESDEAGLDLVDYVRRELSNEAVRIILRTGQPGHAPEQRIVVDYDINDYKAKTELTAEKLFTTMTAALRSYEQLQRQTRMRQGLEVIVGASATLHRARTLREIGETALRQIARLVDSGPSGLFLADTQVTGDLSVVAGEGRYRGIVSTAALEARHPSLARAVDAALVGRGTFCTDGVCVGHVPMSNRNVVMAFDLDHQLCEADETLIAVFLARLATALDNVTLYEALEEANAVLEQKVIERSAALTATNQRLEAQTAELRRVNAFKNELLGIVAHDLKNPLSVIQGRTEILTEILGEAGDRAHHQLRAIRNSADRLAAIIDERLAEVRRDAPEMTLRPRDFDVLALVERIAEANSAHASRKRQTLAISGDTALMVHADEDRIADAVDNLLSNAVKYSPVGSTVGVSVVREGPEAVVRVTDSGPGIAAADRARLFHPFQRLSASPTHGESSTGLGLYSAKRIVDLHGGRIGLERSVEGEGGGSTFFLSLPLAPVPR</sequence>
<dbReference type="GO" id="GO:0000156">
    <property type="term" value="F:phosphorelay response regulator activity"/>
    <property type="evidence" value="ECO:0007669"/>
    <property type="project" value="TreeGrafter"/>
</dbReference>
<organism evidence="9 10">
    <name type="scientific">Acuticoccus sediminis</name>
    <dbReference type="NCBI Taxonomy" id="2184697"/>
    <lineage>
        <taxon>Bacteria</taxon>
        <taxon>Pseudomonadati</taxon>
        <taxon>Pseudomonadota</taxon>
        <taxon>Alphaproteobacteria</taxon>
        <taxon>Hyphomicrobiales</taxon>
        <taxon>Amorphaceae</taxon>
        <taxon>Acuticoccus</taxon>
    </lineage>
</organism>
<dbReference type="Gene3D" id="1.10.287.130">
    <property type="match status" value="1"/>
</dbReference>
<evidence type="ECO:0000259" key="8">
    <source>
        <dbReference type="PROSITE" id="PS50110"/>
    </source>
</evidence>
<dbReference type="AlphaFoldDB" id="A0A8B2NUQ6"/>
<evidence type="ECO:0000259" key="7">
    <source>
        <dbReference type="PROSITE" id="PS50109"/>
    </source>
</evidence>
<dbReference type="SUPFAM" id="SSF55874">
    <property type="entry name" value="ATPase domain of HSP90 chaperone/DNA topoisomerase II/histidine kinase"/>
    <property type="match status" value="1"/>
</dbReference>
<evidence type="ECO:0000256" key="6">
    <source>
        <dbReference type="PROSITE-ProRule" id="PRU00169"/>
    </source>
</evidence>
<dbReference type="PROSITE" id="PS50110">
    <property type="entry name" value="RESPONSE_REGULATORY"/>
    <property type="match status" value="1"/>
</dbReference>
<dbReference type="Pfam" id="PF11849">
    <property type="entry name" value="DUF3369"/>
    <property type="match status" value="1"/>
</dbReference>
<evidence type="ECO:0000313" key="10">
    <source>
        <dbReference type="Proteomes" id="UP000249590"/>
    </source>
</evidence>
<feature type="domain" description="Histidine kinase" evidence="7">
    <location>
        <begin position="364"/>
        <end position="584"/>
    </location>
</feature>
<evidence type="ECO:0000313" key="9">
    <source>
        <dbReference type="EMBL" id="RAI02239.1"/>
    </source>
</evidence>
<dbReference type="PANTHER" id="PTHR42878">
    <property type="entry name" value="TWO-COMPONENT HISTIDINE KINASE"/>
    <property type="match status" value="1"/>
</dbReference>
<dbReference type="InterPro" id="IPR050351">
    <property type="entry name" value="BphY/WalK/GraS-like"/>
</dbReference>
<dbReference type="PRINTS" id="PR00344">
    <property type="entry name" value="BCTRLSENSOR"/>
</dbReference>
<dbReference type="PROSITE" id="PS50109">
    <property type="entry name" value="HIS_KIN"/>
    <property type="match status" value="1"/>
</dbReference>
<gene>
    <name evidence="9" type="ORF">DLJ53_12810</name>
</gene>
<dbReference type="InterPro" id="IPR003594">
    <property type="entry name" value="HATPase_dom"/>
</dbReference>
<dbReference type="SUPFAM" id="SSF47384">
    <property type="entry name" value="Homodimeric domain of signal transducing histidine kinase"/>
    <property type="match status" value="1"/>
</dbReference>
<proteinExistence type="predicted"/>
<dbReference type="SMART" id="SM00387">
    <property type="entry name" value="HATPase_c"/>
    <property type="match status" value="1"/>
</dbReference>
<reference evidence="9 10" key="1">
    <citation type="submission" date="2018-05" db="EMBL/GenBank/DDBJ databases">
        <title>Acuticoccus sediminis sp. nov., isolated from deep-sea sediment of Indian Ocean.</title>
        <authorList>
            <person name="Liu X."/>
            <person name="Lai Q."/>
            <person name="Du Y."/>
            <person name="Sun F."/>
            <person name="Zhang X."/>
            <person name="Wang S."/>
            <person name="Shao Z."/>
        </authorList>
    </citation>
    <scope>NUCLEOTIDE SEQUENCE [LARGE SCALE GENOMIC DNA]</scope>
    <source>
        <strain evidence="9 10">PTG4-2</strain>
    </source>
</reference>
<evidence type="ECO:0000256" key="3">
    <source>
        <dbReference type="ARBA" id="ARBA00022553"/>
    </source>
</evidence>
<dbReference type="SMART" id="SM00388">
    <property type="entry name" value="HisKA"/>
    <property type="match status" value="1"/>
</dbReference>
<dbReference type="Proteomes" id="UP000249590">
    <property type="component" value="Unassembled WGS sequence"/>
</dbReference>
<keyword evidence="3 6" id="KW-0597">Phosphoprotein</keyword>
<keyword evidence="5 9" id="KW-0418">Kinase</keyword>
<keyword evidence="4" id="KW-0808">Transferase</keyword>
<dbReference type="InterPro" id="IPR011006">
    <property type="entry name" value="CheY-like_superfamily"/>
</dbReference>